<evidence type="ECO:0000313" key="2">
    <source>
        <dbReference type="Proteomes" id="UP000694892"/>
    </source>
</evidence>
<reference evidence="2" key="1">
    <citation type="journal article" date="2016" name="Nature">
        <title>Genome evolution in the allotetraploid frog Xenopus laevis.</title>
        <authorList>
            <person name="Session A.M."/>
            <person name="Uno Y."/>
            <person name="Kwon T."/>
            <person name="Chapman J.A."/>
            <person name="Toyoda A."/>
            <person name="Takahashi S."/>
            <person name="Fukui A."/>
            <person name="Hikosaka A."/>
            <person name="Suzuki A."/>
            <person name="Kondo M."/>
            <person name="van Heeringen S.J."/>
            <person name="Quigley I."/>
            <person name="Heinz S."/>
            <person name="Ogino H."/>
            <person name="Ochi H."/>
            <person name="Hellsten U."/>
            <person name="Lyons J.B."/>
            <person name="Simakov O."/>
            <person name="Putnam N."/>
            <person name="Stites J."/>
            <person name="Kuroki Y."/>
            <person name="Tanaka T."/>
            <person name="Michiue T."/>
            <person name="Watanabe M."/>
            <person name="Bogdanovic O."/>
            <person name="Lister R."/>
            <person name="Georgiou G."/>
            <person name="Paranjpe S.S."/>
            <person name="van Kruijsbergen I."/>
            <person name="Shu S."/>
            <person name="Carlson J."/>
            <person name="Kinoshita T."/>
            <person name="Ohta Y."/>
            <person name="Mawaribuchi S."/>
            <person name="Jenkins J."/>
            <person name="Grimwood J."/>
            <person name="Schmutz J."/>
            <person name="Mitros T."/>
            <person name="Mozaffari S.V."/>
            <person name="Suzuki Y."/>
            <person name="Haramoto Y."/>
            <person name="Yamamoto T.S."/>
            <person name="Takagi C."/>
            <person name="Heald R."/>
            <person name="Miller K."/>
            <person name="Haudenschild C."/>
            <person name="Kitzman J."/>
            <person name="Nakayama T."/>
            <person name="Izutsu Y."/>
            <person name="Robert J."/>
            <person name="Fortriede J."/>
            <person name="Burns K."/>
            <person name="Lotay V."/>
            <person name="Karimi K."/>
            <person name="Yasuoka Y."/>
            <person name="Dichmann D.S."/>
            <person name="Flajnik M.F."/>
            <person name="Houston D.W."/>
            <person name="Shendure J."/>
            <person name="DuPasquier L."/>
            <person name="Vize P.D."/>
            <person name="Zorn A.M."/>
            <person name="Ito M."/>
            <person name="Marcotte E.M."/>
            <person name="Wallingford J.B."/>
            <person name="Ito Y."/>
            <person name="Asashima M."/>
            <person name="Ueno N."/>
            <person name="Matsuda Y."/>
            <person name="Veenstra G.J."/>
            <person name="Fujiyama A."/>
            <person name="Harland R.M."/>
            <person name="Taira M."/>
            <person name="Rokhsar D.S."/>
        </authorList>
    </citation>
    <scope>NUCLEOTIDE SEQUENCE [LARGE SCALE GENOMIC DNA]</scope>
    <source>
        <strain evidence="2">J</strain>
    </source>
</reference>
<sequence>MPYPFHEVLHEQKGTEVNHNLIGNCFKWTSLGLQPVSIIDQVIGVWRRGKSNSKQTCFDQNPK</sequence>
<name>A0A974H384_XENLA</name>
<organism evidence="1 2">
    <name type="scientific">Xenopus laevis</name>
    <name type="common">African clawed frog</name>
    <dbReference type="NCBI Taxonomy" id="8355"/>
    <lineage>
        <taxon>Eukaryota</taxon>
        <taxon>Metazoa</taxon>
        <taxon>Chordata</taxon>
        <taxon>Craniata</taxon>
        <taxon>Vertebrata</taxon>
        <taxon>Euteleostomi</taxon>
        <taxon>Amphibia</taxon>
        <taxon>Batrachia</taxon>
        <taxon>Anura</taxon>
        <taxon>Pipoidea</taxon>
        <taxon>Pipidae</taxon>
        <taxon>Xenopodinae</taxon>
        <taxon>Xenopus</taxon>
        <taxon>Xenopus</taxon>
    </lineage>
</organism>
<dbReference type="AlphaFoldDB" id="A0A974H384"/>
<evidence type="ECO:0000313" key="1">
    <source>
        <dbReference type="EMBL" id="OCT63319.1"/>
    </source>
</evidence>
<gene>
    <name evidence="1" type="ORF">XELAEV_18044417mg</name>
</gene>
<dbReference type="Proteomes" id="UP000694892">
    <property type="component" value="Chromosome 9_10L"/>
</dbReference>
<dbReference type="EMBL" id="CM004482">
    <property type="protein sequence ID" value="OCT63319.1"/>
    <property type="molecule type" value="Genomic_DNA"/>
</dbReference>
<accession>A0A974H384</accession>
<protein>
    <submittedName>
        <fullName evidence="1">Uncharacterized protein</fullName>
    </submittedName>
</protein>
<proteinExistence type="predicted"/>